<dbReference type="InterPro" id="IPR024794">
    <property type="entry name" value="Rbsml_eL15_core_dom_sf"/>
</dbReference>
<reference evidence="5 6" key="1">
    <citation type="journal article" date="2009" name="Science">
        <title>Green evolution and dynamic adaptations revealed by genomes of the marine picoeukaryotes Micromonas.</title>
        <authorList>
            <person name="Worden A.Z."/>
            <person name="Lee J.H."/>
            <person name="Mock T."/>
            <person name="Rouze P."/>
            <person name="Simmons M.P."/>
            <person name="Aerts A.L."/>
            <person name="Allen A.E."/>
            <person name="Cuvelier M.L."/>
            <person name="Derelle E."/>
            <person name="Everett M.V."/>
            <person name="Foulon E."/>
            <person name="Grimwood J."/>
            <person name="Gundlach H."/>
            <person name="Henrissat B."/>
            <person name="Napoli C."/>
            <person name="McDonald S.M."/>
            <person name="Parker M.S."/>
            <person name="Rombauts S."/>
            <person name="Salamov A."/>
            <person name="Von Dassow P."/>
            <person name="Badger J.H."/>
            <person name="Coutinho P.M."/>
            <person name="Demir E."/>
            <person name="Dubchak I."/>
            <person name="Gentemann C."/>
            <person name="Eikrem W."/>
            <person name="Gready J.E."/>
            <person name="John U."/>
            <person name="Lanier W."/>
            <person name="Lindquist E.A."/>
            <person name="Lucas S."/>
            <person name="Mayer K.F."/>
            <person name="Moreau H."/>
            <person name="Not F."/>
            <person name="Otillar R."/>
            <person name="Panaud O."/>
            <person name="Pangilinan J."/>
            <person name="Paulsen I."/>
            <person name="Piegu B."/>
            <person name="Poliakov A."/>
            <person name="Robbens S."/>
            <person name="Schmutz J."/>
            <person name="Toulza E."/>
            <person name="Wyss T."/>
            <person name="Zelensky A."/>
            <person name="Zhou K."/>
            <person name="Armbrust E.V."/>
            <person name="Bhattacharya D."/>
            <person name="Goodenough U.W."/>
            <person name="Van de Peer Y."/>
            <person name="Grigoriev I.V."/>
        </authorList>
    </citation>
    <scope>NUCLEOTIDE SEQUENCE [LARGE SCALE GENOMIC DNA]</scope>
    <source>
        <strain evidence="6">RCC299 / NOUM17</strain>
    </source>
</reference>
<dbReference type="FunCoup" id="C1FE55">
    <property type="interactions" value="1697"/>
</dbReference>
<dbReference type="GeneID" id="8250174"/>
<dbReference type="OrthoDB" id="10255148at2759"/>
<dbReference type="GO" id="GO:0022625">
    <property type="term" value="C:cytosolic large ribosomal subunit"/>
    <property type="evidence" value="ECO:0007669"/>
    <property type="project" value="TreeGrafter"/>
</dbReference>
<dbReference type="KEGG" id="mis:MICPUN_55312"/>
<dbReference type="InterPro" id="IPR000439">
    <property type="entry name" value="Ribosomal_eL15"/>
</dbReference>
<gene>
    <name evidence="5" type="ORF">MICPUN_55312</name>
</gene>
<dbReference type="GO" id="GO:0003723">
    <property type="term" value="F:RNA binding"/>
    <property type="evidence" value="ECO:0007669"/>
    <property type="project" value="TreeGrafter"/>
</dbReference>
<evidence type="ECO:0000256" key="1">
    <source>
        <dbReference type="ARBA" id="ARBA00006857"/>
    </source>
</evidence>
<accession>C1FE55</accession>
<dbReference type="Proteomes" id="UP000002009">
    <property type="component" value="Chromosome 1"/>
</dbReference>
<evidence type="ECO:0000256" key="2">
    <source>
        <dbReference type="ARBA" id="ARBA00022980"/>
    </source>
</evidence>
<dbReference type="EMBL" id="CP001574">
    <property type="protein sequence ID" value="ACO68903.1"/>
    <property type="molecule type" value="Genomic_DNA"/>
</dbReference>
<dbReference type="AlphaFoldDB" id="C1FE55"/>
<sequence>MPPRKLLLRIQYPDFGETLNLKLLAQNPRRRPTAFVAATSEHGGTSTRLLHASGVDARIFFPIRIFHRFVATAFRSPSALHRHGSRSVYFCRRTGILEKQNLTCKYRNAPQAYKYVEELWKKKQSDVLRFLQRVRVWEYRQLPSVCRVSRPTRPDKARRLGYKAKQGYCIYRSRVRRGGRKRPVSKGIRYGKPVHQGVKKLKFARNLRSVAEERAARRCGALRVLNSYWLNEVRSKD</sequence>
<evidence type="ECO:0000313" key="5">
    <source>
        <dbReference type="EMBL" id="ACO68903.1"/>
    </source>
</evidence>
<dbReference type="eggNOG" id="KOG1678">
    <property type="taxonomic scope" value="Eukaryota"/>
</dbReference>
<organism evidence="5 6">
    <name type="scientific">Micromonas commoda (strain RCC299 / NOUM17 / CCMP2709)</name>
    <name type="common">Picoplanktonic green alga</name>
    <dbReference type="NCBI Taxonomy" id="296587"/>
    <lineage>
        <taxon>Eukaryota</taxon>
        <taxon>Viridiplantae</taxon>
        <taxon>Chlorophyta</taxon>
        <taxon>Mamiellophyceae</taxon>
        <taxon>Mamiellales</taxon>
        <taxon>Mamiellaceae</taxon>
        <taxon>Micromonas</taxon>
    </lineage>
</organism>
<name>C1FE55_MICCC</name>
<evidence type="ECO:0000313" key="6">
    <source>
        <dbReference type="Proteomes" id="UP000002009"/>
    </source>
</evidence>
<dbReference type="Gene3D" id="3.40.1120.10">
    <property type="entry name" value="Ribosomal protein l15e"/>
    <property type="match status" value="1"/>
</dbReference>
<evidence type="ECO:0000256" key="4">
    <source>
        <dbReference type="RuleBase" id="RU000663"/>
    </source>
</evidence>
<dbReference type="PANTHER" id="PTHR11847:SF4">
    <property type="entry name" value="LARGE RIBOSOMAL SUBUNIT PROTEIN EL15"/>
    <property type="match status" value="1"/>
</dbReference>
<keyword evidence="6" id="KW-1185">Reference proteome</keyword>
<dbReference type="RefSeq" id="XP_002507645.1">
    <property type="nucleotide sequence ID" value="XM_002507599.1"/>
</dbReference>
<dbReference type="GO" id="GO:0003735">
    <property type="term" value="F:structural constituent of ribosome"/>
    <property type="evidence" value="ECO:0007669"/>
    <property type="project" value="InterPro"/>
</dbReference>
<dbReference type="SUPFAM" id="SSF54189">
    <property type="entry name" value="Ribosomal proteins S24e, L23 and L15e"/>
    <property type="match status" value="1"/>
</dbReference>
<protein>
    <recommendedName>
        <fullName evidence="4">Ribosomal protein L15</fullName>
    </recommendedName>
</protein>
<dbReference type="GO" id="GO:0002181">
    <property type="term" value="P:cytoplasmic translation"/>
    <property type="evidence" value="ECO:0007669"/>
    <property type="project" value="TreeGrafter"/>
</dbReference>
<keyword evidence="3 4" id="KW-0687">Ribonucleoprotein</keyword>
<dbReference type="Pfam" id="PF00827">
    <property type="entry name" value="Ribosomal_L15e"/>
    <property type="match status" value="1"/>
</dbReference>
<keyword evidence="2 4" id="KW-0689">Ribosomal protein</keyword>
<comment type="similarity">
    <text evidence="1 4">Belongs to the eukaryotic ribosomal protein eL15 family.</text>
</comment>
<dbReference type="STRING" id="296587.C1FE55"/>
<evidence type="ECO:0000256" key="3">
    <source>
        <dbReference type="ARBA" id="ARBA00023274"/>
    </source>
</evidence>
<proteinExistence type="inferred from homology"/>
<dbReference type="SMART" id="SM01384">
    <property type="entry name" value="Ribosomal_L15e"/>
    <property type="match status" value="1"/>
</dbReference>
<dbReference type="InParanoid" id="C1FE55"/>
<dbReference type="InterPro" id="IPR012678">
    <property type="entry name" value="Ribosomal_uL23/eL15/eS24_sf"/>
</dbReference>
<dbReference type="PANTHER" id="PTHR11847">
    <property type="entry name" value="RIBOSOMAL PROTEIN L15"/>
    <property type="match status" value="1"/>
</dbReference>